<evidence type="ECO:0000259" key="5">
    <source>
        <dbReference type="PROSITE" id="PS50931"/>
    </source>
</evidence>
<reference evidence="6 7" key="1">
    <citation type="submission" date="2017-04" db="EMBL/GenBank/DDBJ databases">
        <authorList>
            <person name="Afonso C.L."/>
            <person name="Miller P.J."/>
            <person name="Scott M.A."/>
            <person name="Spackman E."/>
            <person name="Goraichik I."/>
            <person name="Dimitrov K.M."/>
            <person name="Suarez D.L."/>
            <person name="Swayne D.E."/>
        </authorList>
    </citation>
    <scope>NUCLEOTIDE SEQUENCE [LARGE SCALE GENOMIC DNA]</scope>
    <source>
        <strain evidence="6 7">USBA 355</strain>
    </source>
</reference>
<dbReference type="Gene3D" id="3.40.190.10">
    <property type="entry name" value="Periplasmic binding protein-like II"/>
    <property type="match status" value="2"/>
</dbReference>
<dbReference type="Proteomes" id="UP000192917">
    <property type="component" value="Unassembled WGS sequence"/>
</dbReference>
<evidence type="ECO:0000256" key="3">
    <source>
        <dbReference type="ARBA" id="ARBA00023125"/>
    </source>
</evidence>
<dbReference type="GO" id="GO:0006351">
    <property type="term" value="P:DNA-templated transcription"/>
    <property type="evidence" value="ECO:0007669"/>
    <property type="project" value="TreeGrafter"/>
</dbReference>
<dbReference type="AlphaFoldDB" id="A0A1Y6B2J7"/>
<dbReference type="InterPro" id="IPR005119">
    <property type="entry name" value="LysR_subst-bd"/>
</dbReference>
<comment type="similarity">
    <text evidence="1">Belongs to the LysR transcriptional regulatory family.</text>
</comment>
<dbReference type="InterPro" id="IPR058163">
    <property type="entry name" value="LysR-type_TF_proteobact-type"/>
</dbReference>
<dbReference type="STRING" id="560819.SAMN05428998_10168"/>
<evidence type="ECO:0000256" key="4">
    <source>
        <dbReference type="ARBA" id="ARBA00023163"/>
    </source>
</evidence>
<dbReference type="GO" id="GO:0043565">
    <property type="term" value="F:sequence-specific DNA binding"/>
    <property type="evidence" value="ECO:0007669"/>
    <property type="project" value="TreeGrafter"/>
</dbReference>
<dbReference type="Pfam" id="PF03466">
    <property type="entry name" value="LysR_substrate"/>
    <property type="match status" value="1"/>
</dbReference>
<evidence type="ECO:0000313" key="6">
    <source>
        <dbReference type="EMBL" id="SME88197.1"/>
    </source>
</evidence>
<dbReference type="RefSeq" id="WP_085120438.1">
    <property type="nucleotide sequence ID" value="NZ_FWZX01000001.1"/>
</dbReference>
<dbReference type="SUPFAM" id="SSF46785">
    <property type="entry name" value="Winged helix' DNA-binding domain"/>
    <property type="match status" value="1"/>
</dbReference>
<proteinExistence type="inferred from homology"/>
<evidence type="ECO:0000313" key="7">
    <source>
        <dbReference type="Proteomes" id="UP000192917"/>
    </source>
</evidence>
<dbReference type="CDD" id="cd08432">
    <property type="entry name" value="PBP2_GcdR_TrpI_HvrB_AmpR_like"/>
    <property type="match status" value="1"/>
</dbReference>
<dbReference type="GO" id="GO:0003700">
    <property type="term" value="F:DNA-binding transcription factor activity"/>
    <property type="evidence" value="ECO:0007669"/>
    <property type="project" value="InterPro"/>
</dbReference>
<dbReference type="SUPFAM" id="SSF53850">
    <property type="entry name" value="Periplasmic binding protein-like II"/>
    <property type="match status" value="1"/>
</dbReference>
<dbReference type="InterPro" id="IPR036388">
    <property type="entry name" value="WH-like_DNA-bd_sf"/>
</dbReference>
<dbReference type="PANTHER" id="PTHR30537">
    <property type="entry name" value="HTH-TYPE TRANSCRIPTIONAL REGULATOR"/>
    <property type="match status" value="1"/>
</dbReference>
<evidence type="ECO:0000256" key="2">
    <source>
        <dbReference type="ARBA" id="ARBA00023015"/>
    </source>
</evidence>
<dbReference type="Pfam" id="PF00126">
    <property type="entry name" value="HTH_1"/>
    <property type="match status" value="1"/>
</dbReference>
<dbReference type="Gene3D" id="1.10.10.10">
    <property type="entry name" value="Winged helix-like DNA-binding domain superfamily/Winged helix DNA-binding domain"/>
    <property type="match status" value="1"/>
</dbReference>
<organism evidence="6 7">
    <name type="scientific">Tistlia consotensis USBA 355</name>
    <dbReference type="NCBI Taxonomy" id="560819"/>
    <lineage>
        <taxon>Bacteria</taxon>
        <taxon>Pseudomonadati</taxon>
        <taxon>Pseudomonadota</taxon>
        <taxon>Alphaproteobacteria</taxon>
        <taxon>Rhodospirillales</taxon>
        <taxon>Rhodovibrionaceae</taxon>
        <taxon>Tistlia</taxon>
    </lineage>
</organism>
<accession>A0A1Y6B2J7</accession>
<keyword evidence="3" id="KW-0238">DNA-binding</keyword>
<dbReference type="PROSITE" id="PS50931">
    <property type="entry name" value="HTH_LYSR"/>
    <property type="match status" value="1"/>
</dbReference>
<gene>
    <name evidence="6" type="ORF">SAMN05428998_10168</name>
</gene>
<evidence type="ECO:0000256" key="1">
    <source>
        <dbReference type="ARBA" id="ARBA00009437"/>
    </source>
</evidence>
<name>A0A1Y6B2J7_9PROT</name>
<protein>
    <submittedName>
        <fullName evidence="6">Transcriptional regulator, LysR family</fullName>
    </submittedName>
</protein>
<dbReference type="EMBL" id="FWZX01000001">
    <property type="protein sequence ID" value="SME88197.1"/>
    <property type="molecule type" value="Genomic_DNA"/>
</dbReference>
<keyword evidence="2" id="KW-0805">Transcription regulation</keyword>
<dbReference type="PANTHER" id="PTHR30537:SF26">
    <property type="entry name" value="GLYCINE CLEAVAGE SYSTEM TRANSCRIPTIONAL ACTIVATOR"/>
    <property type="match status" value="1"/>
</dbReference>
<dbReference type="InterPro" id="IPR036390">
    <property type="entry name" value="WH_DNA-bd_sf"/>
</dbReference>
<feature type="domain" description="HTH lysR-type" evidence="5">
    <location>
        <begin position="6"/>
        <end position="63"/>
    </location>
</feature>
<dbReference type="NCBIfam" id="NF008352">
    <property type="entry name" value="PRK11139.1"/>
    <property type="match status" value="1"/>
</dbReference>
<dbReference type="FunFam" id="1.10.10.10:FF:000038">
    <property type="entry name" value="Glycine cleavage system transcriptional activator"/>
    <property type="match status" value="1"/>
</dbReference>
<dbReference type="FunFam" id="3.40.190.10:FF:000017">
    <property type="entry name" value="Glycine cleavage system transcriptional activator"/>
    <property type="match status" value="1"/>
</dbReference>
<dbReference type="PRINTS" id="PR00039">
    <property type="entry name" value="HTHLYSR"/>
</dbReference>
<keyword evidence="4" id="KW-0804">Transcription</keyword>
<keyword evidence="7" id="KW-1185">Reference proteome</keyword>
<dbReference type="InterPro" id="IPR000847">
    <property type="entry name" value="LysR_HTH_N"/>
</dbReference>
<sequence length="320" mass="35988">MSRRLPPLNALRAFEAAGRHLSFTKAADELSVTQAAISHQIKALEDHLGVPLFRRLNRSLALTEAGKAYLPLLSEAFDLIDAGTRRVHARDVEGPLRISAMPSFAGVWLLPRLRRFRERHPDIDVLVQADDRLVDFSRDDIDLAVRYGYGNYPGLRCDYLMGDEIFPVCAPALMAGEPPLKRPEDLRRHTLLHDEVSRTDDSPDWRIWLRAAGLEDCGIDPDRGPGYSDMWMVLTAAANGEGVALGRRSLVAGFLADGRLAIPFGPRLKTRLAYWIVSPRPTDEWPKVRLFREWLIEEAEAEETRVELLLPPEAEEAQIG</sequence>